<keyword evidence="1" id="KW-0269">Exonuclease</keyword>
<dbReference type="NCBIfam" id="NF003841">
    <property type="entry name" value="PRK05421.1-3"/>
    <property type="match status" value="1"/>
</dbReference>
<dbReference type="NCBIfam" id="NF003840">
    <property type="entry name" value="PRK05421.1-2"/>
    <property type="match status" value="1"/>
</dbReference>
<name>A0A0B7J8J7_9GAMM</name>
<organism evidence="1 2">
    <name type="scientific">Photobacterium kishitanii</name>
    <dbReference type="NCBI Taxonomy" id="318456"/>
    <lineage>
        <taxon>Bacteria</taxon>
        <taxon>Pseudomonadati</taxon>
        <taxon>Pseudomonadota</taxon>
        <taxon>Gammaproteobacteria</taxon>
        <taxon>Vibrionales</taxon>
        <taxon>Vibrionaceae</taxon>
        <taxon>Photobacterium</taxon>
    </lineage>
</organism>
<reference evidence="1 2" key="1">
    <citation type="submission" date="2018-01" db="EMBL/GenBank/DDBJ databases">
        <title>Whole genome sequencing of Histamine producing bacteria.</title>
        <authorList>
            <person name="Butler K."/>
        </authorList>
    </citation>
    <scope>NUCLEOTIDE SEQUENCE [LARGE SCALE GENOMIC DNA]</scope>
    <source>
        <strain evidence="1 2">FS-7.2</strain>
    </source>
</reference>
<evidence type="ECO:0000313" key="1">
    <source>
        <dbReference type="EMBL" id="PSU89010.1"/>
    </source>
</evidence>
<dbReference type="InterPro" id="IPR036691">
    <property type="entry name" value="Endo/exonu/phosph_ase_sf"/>
</dbReference>
<dbReference type="SUPFAM" id="SSF56219">
    <property type="entry name" value="DNase I-like"/>
    <property type="match status" value="1"/>
</dbReference>
<accession>A0A0B7J8J7</accession>
<dbReference type="NCBIfam" id="NF003842">
    <property type="entry name" value="PRK05421.1-4"/>
    <property type="match status" value="1"/>
</dbReference>
<protein>
    <submittedName>
        <fullName evidence="1">Endonuclease/exonuclease/phosphatase family protein</fullName>
    </submittedName>
</protein>
<accession>A0A2T3KAK5</accession>
<dbReference type="EMBL" id="PYNF01000049">
    <property type="protein sequence ID" value="PSU89010.1"/>
    <property type="molecule type" value="Genomic_DNA"/>
</dbReference>
<evidence type="ECO:0000313" key="2">
    <source>
        <dbReference type="Proteomes" id="UP000241426"/>
    </source>
</evidence>
<dbReference type="AlphaFoldDB" id="A0A0B7J8J7"/>
<dbReference type="Proteomes" id="UP000241426">
    <property type="component" value="Unassembled WGS sequence"/>
</dbReference>
<sequence>MARRTKTKVVAGLGVVAGALGLGAFNSSFDVSMQPEVTNEVFAPHFSYHCIESEIAPPLDNNGMLTVAVWNIYKQQRPNWRSALASFTQKSDLVLLQEASLNTELQTYLDSSHWQVRMANAFRFLDTPAGVMNLSRVSSRQTCAYLAMEPWLRLPKSALLSQFSLSDGQTLAVVNLHGVNFAIGLNEYRQQLDSLKAVLELHQGPIILAGDFNTWRKARIKVVRAFAHSLGLKEVHYHNDQRVRVLGKPLDHLYYRDLRLVTAEAPKTDASDHNPLLATFKLVPPIVH</sequence>
<dbReference type="RefSeq" id="WP_036793455.1">
    <property type="nucleotide sequence ID" value="NZ_LN794352.1"/>
</dbReference>
<dbReference type="GO" id="GO:0004527">
    <property type="term" value="F:exonuclease activity"/>
    <property type="evidence" value="ECO:0007669"/>
    <property type="project" value="UniProtKB-KW"/>
</dbReference>
<dbReference type="Gene3D" id="3.60.10.10">
    <property type="entry name" value="Endonuclease/exonuclease/phosphatase"/>
    <property type="match status" value="1"/>
</dbReference>
<dbReference type="InterPro" id="IPR005135">
    <property type="entry name" value="Endo/exonuclease/phosphatase"/>
</dbReference>
<proteinExistence type="predicted"/>
<dbReference type="eggNOG" id="COG3021">
    <property type="taxonomic scope" value="Bacteria"/>
</dbReference>
<keyword evidence="1" id="KW-0540">Nuclease</keyword>
<dbReference type="Pfam" id="PF03372">
    <property type="entry name" value="Exo_endo_phos"/>
    <property type="match status" value="1"/>
</dbReference>
<comment type="caution">
    <text evidence="1">The sequence shown here is derived from an EMBL/GenBank/DDBJ whole genome shotgun (WGS) entry which is preliminary data.</text>
</comment>
<keyword evidence="1" id="KW-0255">Endonuclease</keyword>
<dbReference type="GO" id="GO:0004519">
    <property type="term" value="F:endonuclease activity"/>
    <property type="evidence" value="ECO:0007669"/>
    <property type="project" value="UniProtKB-KW"/>
</dbReference>
<gene>
    <name evidence="1" type="ORF">C9J27_24975</name>
</gene>
<keyword evidence="1" id="KW-0378">Hydrolase</keyword>
<dbReference type="GeneID" id="29942413"/>